<proteinExistence type="predicted"/>
<evidence type="ECO:0000256" key="2">
    <source>
        <dbReference type="SAM" id="MobiDB-lite"/>
    </source>
</evidence>
<feature type="region of interest" description="Disordered" evidence="2">
    <location>
        <begin position="212"/>
        <end position="236"/>
    </location>
</feature>
<keyword evidence="1" id="KW-0175">Coiled coil</keyword>
<feature type="transmembrane region" description="Helical" evidence="3">
    <location>
        <begin position="50"/>
        <end position="70"/>
    </location>
</feature>
<dbReference type="AlphaFoldDB" id="A0A9X6S3T8"/>
<name>A0A9X6S3T8_9LACO</name>
<dbReference type="Proteomes" id="UP001231316">
    <property type="component" value="Plasmid unnamed2"/>
</dbReference>
<keyword evidence="5" id="KW-0614">Plasmid</keyword>
<evidence type="ECO:0000313" key="7">
    <source>
        <dbReference type="Proteomes" id="UP001231316"/>
    </source>
</evidence>
<keyword evidence="3" id="KW-0472">Membrane</keyword>
<reference evidence="4 6" key="1">
    <citation type="submission" date="2016-05" db="EMBL/GenBank/DDBJ databases">
        <authorList>
            <person name="Lee J.-Y."/>
            <person name="Kim E.B."/>
            <person name="Choi Y.-J."/>
        </authorList>
    </citation>
    <scope>NUCLEOTIDE SEQUENCE [LARGE SCALE GENOMIC DNA]</scope>
    <source>
        <strain evidence="4 6">KLA006</strain>
    </source>
</reference>
<feature type="compositionally biased region" description="Low complexity" evidence="2">
    <location>
        <begin position="219"/>
        <end position="229"/>
    </location>
</feature>
<dbReference type="EMBL" id="LXZO01000102">
    <property type="protein sequence ID" value="PAY45612.1"/>
    <property type="molecule type" value="Genomic_DNA"/>
</dbReference>
<dbReference type="EMBL" id="CP123973">
    <property type="protein sequence ID" value="WII29778.1"/>
    <property type="molecule type" value="Genomic_DNA"/>
</dbReference>
<evidence type="ECO:0000256" key="3">
    <source>
        <dbReference type="SAM" id="Phobius"/>
    </source>
</evidence>
<geneLocation type="plasmid" evidence="5 7">
    <name>unnamed2</name>
</geneLocation>
<dbReference type="RefSeq" id="WP_086201496.1">
    <property type="nucleotide sequence ID" value="NZ_CP123973.1"/>
</dbReference>
<feature type="region of interest" description="Disordered" evidence="2">
    <location>
        <begin position="1"/>
        <end position="26"/>
    </location>
</feature>
<feature type="coiled-coil region" evidence="1">
    <location>
        <begin position="271"/>
        <end position="332"/>
    </location>
</feature>
<keyword evidence="3" id="KW-1133">Transmembrane helix</keyword>
<gene>
    <name evidence="4" type="ORF">A8C52_09095</name>
    <name evidence="5" type="ORF">QFE45_10955</name>
</gene>
<evidence type="ECO:0000313" key="6">
    <source>
        <dbReference type="Proteomes" id="UP000218139"/>
    </source>
</evidence>
<accession>A0A9X6S3T8</accession>
<evidence type="ECO:0000313" key="5">
    <source>
        <dbReference type="EMBL" id="WII29778.1"/>
    </source>
</evidence>
<dbReference type="Proteomes" id="UP000218139">
    <property type="component" value="Unassembled WGS sequence"/>
</dbReference>
<sequence length="375" mass="42628">MFLKSKKKSKEKPKKEKKKKKDKNVEKVDKVNQKVNEKEHTFADVKMYRIMPLITLIGFLIVGLSFGTIFKNNHDYKVMLSRITMKKGTSLPLFQGESKGDLTVGNVIVSKDNKNLAAEIKYDDTAHQQLSSFGKKYKLYIVTSKSYHIENLSVKYGFFGTDGNGVLTVKSKVPFPNEAFVIMIYDKGQLISSSDIQSDNVTDETLDKSITQQLAGDDSSSMTSTQSQTNEDTRPPVYYIRVNPASSKRVDYNWGNNERKLVDNLFVKQNLAKYRKQINDAHKKIKMAQATLKEYDKRLAENPEDQTALSGKQQMEQSISALKEDVATADKNYQRMANYRIKKDALGVEQTNFKRLQANNMQMFSGTADDAKAQQ</sequence>
<feature type="compositionally biased region" description="Basic residues" evidence="2">
    <location>
        <begin position="1"/>
        <end position="22"/>
    </location>
</feature>
<evidence type="ECO:0000313" key="4">
    <source>
        <dbReference type="EMBL" id="PAY45612.1"/>
    </source>
</evidence>
<protein>
    <submittedName>
        <fullName evidence="4">Uncharacterized protein</fullName>
    </submittedName>
</protein>
<organism evidence="4 6">
    <name type="scientific">Ligilactobacillus salivarius</name>
    <dbReference type="NCBI Taxonomy" id="1624"/>
    <lineage>
        <taxon>Bacteria</taxon>
        <taxon>Bacillati</taxon>
        <taxon>Bacillota</taxon>
        <taxon>Bacilli</taxon>
        <taxon>Lactobacillales</taxon>
        <taxon>Lactobacillaceae</taxon>
        <taxon>Ligilactobacillus</taxon>
    </lineage>
</organism>
<reference evidence="5" key="2">
    <citation type="submission" date="2023-04" db="EMBL/GenBank/DDBJ databases">
        <title>Four porcine-derived lactic acid bacteria strains analyses and their evaluation as potential probiotics based on genomics.</title>
        <authorList>
            <person name="Niu D."/>
        </authorList>
    </citation>
    <scope>NUCLEOTIDE SEQUENCE</scope>
    <source>
        <strain evidence="5">ZSA5</strain>
        <plasmid evidence="5">unnamed2</plasmid>
    </source>
</reference>
<evidence type="ECO:0000256" key="1">
    <source>
        <dbReference type="SAM" id="Coils"/>
    </source>
</evidence>
<keyword evidence="3" id="KW-0812">Transmembrane</keyword>